<dbReference type="PANTHER" id="PTHR33406:SF13">
    <property type="entry name" value="MEMBRANE PROTEIN YDFJ"/>
    <property type="match status" value="1"/>
</dbReference>
<feature type="transmembrane region" description="Helical" evidence="6">
    <location>
        <begin position="271"/>
        <end position="296"/>
    </location>
</feature>
<feature type="transmembrane region" description="Helical" evidence="6">
    <location>
        <begin position="519"/>
        <end position="538"/>
    </location>
</feature>
<comment type="subcellular location">
    <subcellularLocation>
        <location evidence="1">Cell membrane</location>
        <topology evidence="1">Multi-pass membrane protein</topology>
    </subcellularLocation>
</comment>
<keyword evidence="4 6" id="KW-1133">Transmembrane helix</keyword>
<proteinExistence type="predicted"/>
<feature type="transmembrane region" description="Helical" evidence="6">
    <location>
        <begin position="302"/>
        <end position="329"/>
    </location>
</feature>
<feature type="transmembrane region" description="Helical" evidence="6">
    <location>
        <begin position="186"/>
        <end position="219"/>
    </location>
</feature>
<dbReference type="PANTHER" id="PTHR33406">
    <property type="entry name" value="MEMBRANE PROTEIN MJ1562-RELATED"/>
    <property type="match status" value="1"/>
</dbReference>
<evidence type="ECO:0000259" key="7">
    <source>
        <dbReference type="Pfam" id="PF03176"/>
    </source>
</evidence>
<sequence>MKRTNATVRVARWSATHPWRAIALWGAVVMAALALTATVPTQTASFSDSRVGESGRAADLIEKAGLAADPEESVVVTARKGALDEGAATAVADDVRTRMSRLHAVKAVADPVWSSDRSALLVPISLRGTPDDADDNVGKLLDVTDAVQRDHRDVVVRQAGSASLDSGINDHVNEDLASGEALSLPITFAILLVAFGALIAAGIPVLLAFSSVLTALAIYGPLSHLVPDEGTVSSVVLLMGMAVGVDYSLFYLRREREERRRGRSTLDAIEIAAQTSGHAVLVSGAAVVLAMSGLFLMREATFAGLAVGSILVVAVAVLGSLTVLPALLAKLGRWVDRPRVPLLWRLNRRIGEGGISSRILRPVLANPRTSTLVTGLVLVGVTLPVLGLKTGEGTLDTLPQDIPAVQAYEAVQDAFPQEHPTIDVVLHGPADSAGAARAALEQVGSTLGGGDVRTSADGRTSVLTVAAPYVEGDDRNADVVERLRDTVVPRATTGLDHTTHAVGGDVAELIDADAQPSRLPWVIAFVLVLTLVIMGWTFRSVVIAAVTSVLNLLSVGTAFGVMVLVFQHSWADGLLDYTSQGFIVDWVPVFCFVVLIGLSMDYHVFVLSRVRESVAAGMPYADAVRTGIRDTAGVVTSAAAVMVSVFAVFATLSMVEMKQMGVGLSVAILVDATLIRLVLLPSLLLLLERPLSRAWAPRPRAAELREPQYV</sequence>
<dbReference type="Pfam" id="PF03176">
    <property type="entry name" value="MMPL"/>
    <property type="match status" value="2"/>
</dbReference>
<feature type="domain" description="Membrane transport protein MMPL" evidence="7">
    <location>
        <begin position="449"/>
        <end position="694"/>
    </location>
</feature>
<protein>
    <submittedName>
        <fullName evidence="8">MMPL family transporter</fullName>
    </submittedName>
</protein>
<reference evidence="8 9" key="1">
    <citation type="submission" date="2019-06" db="EMBL/GenBank/DDBJ databases">
        <title>Aeromicrobium sp. nov., isolated from a maize field.</title>
        <authorList>
            <person name="Lin S.-Y."/>
            <person name="Tsai C.-F."/>
            <person name="Young C.-C."/>
        </authorList>
    </citation>
    <scope>NUCLEOTIDE SEQUENCE [LARGE SCALE GENOMIC DNA]</scope>
    <source>
        <strain evidence="8 9">CC-CFT486</strain>
    </source>
</reference>
<feature type="transmembrane region" description="Helical" evidence="6">
    <location>
        <begin position="545"/>
        <end position="566"/>
    </location>
</feature>
<keyword evidence="3 6" id="KW-0812">Transmembrane</keyword>
<feature type="transmembrane region" description="Helical" evidence="6">
    <location>
        <begin position="369"/>
        <end position="388"/>
    </location>
</feature>
<feature type="domain" description="Membrane transport protein MMPL" evidence="7">
    <location>
        <begin position="68"/>
        <end position="345"/>
    </location>
</feature>
<feature type="transmembrane region" description="Helical" evidence="6">
    <location>
        <begin position="631"/>
        <end position="652"/>
    </location>
</feature>
<evidence type="ECO:0000256" key="6">
    <source>
        <dbReference type="SAM" id="Phobius"/>
    </source>
</evidence>
<feature type="transmembrane region" description="Helical" evidence="6">
    <location>
        <begin position="22"/>
        <end position="40"/>
    </location>
</feature>
<evidence type="ECO:0000313" key="9">
    <source>
        <dbReference type="Proteomes" id="UP000321571"/>
    </source>
</evidence>
<dbReference type="GO" id="GO:0005886">
    <property type="term" value="C:plasma membrane"/>
    <property type="evidence" value="ECO:0007669"/>
    <property type="project" value="UniProtKB-SubCell"/>
</dbReference>
<dbReference type="InterPro" id="IPR050545">
    <property type="entry name" value="Mycobact_MmpL"/>
</dbReference>
<evidence type="ECO:0000256" key="2">
    <source>
        <dbReference type="ARBA" id="ARBA00022475"/>
    </source>
</evidence>
<evidence type="ECO:0000313" key="8">
    <source>
        <dbReference type="EMBL" id="TXL62341.1"/>
    </source>
</evidence>
<dbReference type="Proteomes" id="UP000321571">
    <property type="component" value="Unassembled WGS sequence"/>
</dbReference>
<dbReference type="EMBL" id="VDUX01000002">
    <property type="protein sequence ID" value="TXL62341.1"/>
    <property type="molecule type" value="Genomic_DNA"/>
</dbReference>
<dbReference type="InterPro" id="IPR004869">
    <property type="entry name" value="MMPL_dom"/>
</dbReference>
<organism evidence="8 9">
    <name type="scientific">Aeromicrobium terrae</name>
    <dbReference type="NCBI Taxonomy" id="2498846"/>
    <lineage>
        <taxon>Bacteria</taxon>
        <taxon>Bacillati</taxon>
        <taxon>Actinomycetota</taxon>
        <taxon>Actinomycetes</taxon>
        <taxon>Propionibacteriales</taxon>
        <taxon>Nocardioidaceae</taxon>
        <taxon>Aeromicrobium</taxon>
    </lineage>
</organism>
<keyword evidence="5 6" id="KW-0472">Membrane</keyword>
<dbReference type="AlphaFoldDB" id="A0A5C8NNG9"/>
<dbReference type="Gene3D" id="1.20.1640.10">
    <property type="entry name" value="Multidrug efflux transporter AcrB transmembrane domain"/>
    <property type="match status" value="2"/>
</dbReference>
<accession>A0A5C8NNG9</accession>
<dbReference type="SUPFAM" id="SSF82866">
    <property type="entry name" value="Multidrug efflux transporter AcrB transmembrane domain"/>
    <property type="match status" value="2"/>
</dbReference>
<comment type="caution">
    <text evidence="8">The sequence shown here is derived from an EMBL/GenBank/DDBJ whole genome shotgun (WGS) entry which is preliminary data.</text>
</comment>
<evidence type="ECO:0000256" key="3">
    <source>
        <dbReference type="ARBA" id="ARBA00022692"/>
    </source>
</evidence>
<evidence type="ECO:0000256" key="4">
    <source>
        <dbReference type="ARBA" id="ARBA00022989"/>
    </source>
</evidence>
<evidence type="ECO:0000256" key="5">
    <source>
        <dbReference type="ARBA" id="ARBA00023136"/>
    </source>
</evidence>
<gene>
    <name evidence="8" type="ORF">FHP06_06515</name>
</gene>
<feature type="transmembrane region" description="Helical" evidence="6">
    <location>
        <begin position="586"/>
        <end position="610"/>
    </location>
</feature>
<evidence type="ECO:0000256" key="1">
    <source>
        <dbReference type="ARBA" id="ARBA00004651"/>
    </source>
</evidence>
<keyword evidence="2" id="KW-1003">Cell membrane</keyword>
<feature type="transmembrane region" description="Helical" evidence="6">
    <location>
        <begin position="231"/>
        <end position="250"/>
    </location>
</feature>
<dbReference type="RefSeq" id="WP_147684933.1">
    <property type="nucleotide sequence ID" value="NZ_VDUX01000002.1"/>
</dbReference>
<name>A0A5C8NNG9_9ACTN</name>
<keyword evidence="9" id="KW-1185">Reference proteome</keyword>
<feature type="transmembrane region" description="Helical" evidence="6">
    <location>
        <begin position="664"/>
        <end position="687"/>
    </location>
</feature>
<dbReference type="OrthoDB" id="7051771at2"/>